<evidence type="ECO:0000259" key="1">
    <source>
        <dbReference type="PROSITE" id="PS51186"/>
    </source>
</evidence>
<dbReference type="STRING" id="1296565.SAMN05660657_03943"/>
<dbReference type="PANTHER" id="PTHR43233:SF1">
    <property type="entry name" value="FAMILY N-ACETYLTRANSFERASE, PUTATIVE (AFU_ORTHOLOGUE AFUA_6G03350)-RELATED"/>
    <property type="match status" value="1"/>
</dbReference>
<dbReference type="Proteomes" id="UP000199546">
    <property type="component" value="Unassembled WGS sequence"/>
</dbReference>
<accession>A0A1I7C0T6</accession>
<dbReference type="Gene3D" id="3.40.630.30">
    <property type="match status" value="1"/>
</dbReference>
<organism evidence="2 3">
    <name type="scientific">Geodermatophilus amargosae</name>
    <dbReference type="NCBI Taxonomy" id="1296565"/>
    <lineage>
        <taxon>Bacteria</taxon>
        <taxon>Bacillati</taxon>
        <taxon>Actinomycetota</taxon>
        <taxon>Actinomycetes</taxon>
        <taxon>Geodermatophilales</taxon>
        <taxon>Geodermatophilaceae</taxon>
        <taxon>Geodermatophilus</taxon>
    </lineage>
</organism>
<keyword evidence="2" id="KW-0808">Transferase</keyword>
<dbReference type="GO" id="GO:0016747">
    <property type="term" value="F:acyltransferase activity, transferring groups other than amino-acyl groups"/>
    <property type="evidence" value="ECO:0007669"/>
    <property type="project" value="InterPro"/>
</dbReference>
<protein>
    <submittedName>
        <fullName evidence="2">Acetyltransferase (GNAT) family protein</fullName>
    </submittedName>
</protein>
<evidence type="ECO:0000313" key="2">
    <source>
        <dbReference type="EMBL" id="SFT93024.1"/>
    </source>
</evidence>
<dbReference type="InterPro" id="IPR016181">
    <property type="entry name" value="Acyl_CoA_acyltransferase"/>
</dbReference>
<dbReference type="PROSITE" id="PS51186">
    <property type="entry name" value="GNAT"/>
    <property type="match status" value="1"/>
</dbReference>
<proteinExistence type="predicted"/>
<evidence type="ECO:0000313" key="3">
    <source>
        <dbReference type="Proteomes" id="UP000199546"/>
    </source>
</evidence>
<reference evidence="3" key="1">
    <citation type="submission" date="2016-10" db="EMBL/GenBank/DDBJ databases">
        <authorList>
            <person name="Varghese N."/>
            <person name="Submissions S."/>
        </authorList>
    </citation>
    <scope>NUCLEOTIDE SEQUENCE [LARGE SCALE GENOMIC DNA]</scope>
    <source>
        <strain evidence="3">DSM 46136</strain>
    </source>
</reference>
<name>A0A1I7C0T6_9ACTN</name>
<dbReference type="InterPro" id="IPR000182">
    <property type="entry name" value="GNAT_dom"/>
</dbReference>
<dbReference type="RefSeq" id="WP_093582033.1">
    <property type="nucleotide sequence ID" value="NZ_FPBA01000017.1"/>
</dbReference>
<dbReference type="OrthoDB" id="3216107at2"/>
<dbReference type="InterPro" id="IPR053144">
    <property type="entry name" value="Acetyltransferase_Butenolide"/>
</dbReference>
<dbReference type="CDD" id="cd04301">
    <property type="entry name" value="NAT_SF"/>
    <property type="match status" value="1"/>
</dbReference>
<dbReference type="AlphaFoldDB" id="A0A1I7C0T6"/>
<keyword evidence="3" id="KW-1185">Reference proteome</keyword>
<dbReference type="SUPFAM" id="SSF55729">
    <property type="entry name" value="Acyl-CoA N-acyltransferases (Nat)"/>
    <property type="match status" value="1"/>
</dbReference>
<sequence>MPSHVDVAAFLTTASTLRRLGAYEITDDPERVDVDVVHAFLSGESYWRRGVTRERVARSVRMSLPLSVHLATATPTMVGFARVVTDTATHAWLDDLFVLREHRRRGIAGALVEAALAHPAVADASLQLLLTADAQALYARHGFQPFPDPGALMARHPHAARIA</sequence>
<gene>
    <name evidence="2" type="ORF">SAMN05660657_03943</name>
</gene>
<dbReference type="EMBL" id="FPBA01000017">
    <property type="protein sequence ID" value="SFT93024.1"/>
    <property type="molecule type" value="Genomic_DNA"/>
</dbReference>
<feature type="domain" description="N-acetyltransferase" evidence="1">
    <location>
        <begin position="23"/>
        <end position="158"/>
    </location>
</feature>
<dbReference type="Pfam" id="PF13508">
    <property type="entry name" value="Acetyltransf_7"/>
    <property type="match status" value="1"/>
</dbReference>
<dbReference type="PANTHER" id="PTHR43233">
    <property type="entry name" value="FAMILY N-ACETYLTRANSFERASE, PUTATIVE (AFU_ORTHOLOGUE AFUA_6G03350)-RELATED"/>
    <property type="match status" value="1"/>
</dbReference>